<evidence type="ECO:0000256" key="8">
    <source>
        <dbReference type="HAMAP-Rule" id="MF_01818"/>
    </source>
</evidence>
<dbReference type="RefSeq" id="WP_075130960.1">
    <property type="nucleotide sequence ID" value="NZ_MSIF01000001.1"/>
</dbReference>
<evidence type="ECO:0000256" key="3">
    <source>
        <dbReference type="ARBA" id="ARBA00022722"/>
    </source>
</evidence>
<feature type="binding site" evidence="8">
    <location>
        <position position="208"/>
    </location>
    <ligand>
        <name>Zn(2+)</name>
        <dbReference type="ChEBI" id="CHEBI:29105"/>
        <label>2</label>
        <note>catalytic</note>
    </ligand>
</feature>
<name>A0A7Z0WSN9_9PSEU</name>
<dbReference type="NCBIfam" id="NF000805">
    <property type="entry name" value="PRK00055.2-3"/>
    <property type="match status" value="1"/>
</dbReference>
<dbReference type="CDD" id="cd07717">
    <property type="entry name" value="RNaseZ_ZiPD-like_MBL-fold"/>
    <property type="match status" value="1"/>
</dbReference>
<dbReference type="GO" id="GO:0042781">
    <property type="term" value="F:3'-tRNA processing endoribonuclease activity"/>
    <property type="evidence" value="ECO:0007669"/>
    <property type="project" value="UniProtKB-UniRule"/>
</dbReference>
<evidence type="ECO:0000256" key="6">
    <source>
        <dbReference type="ARBA" id="ARBA00022801"/>
    </source>
</evidence>
<organism evidence="9 10">
    <name type="scientific">Actinophytocola xinjiangensis</name>
    <dbReference type="NCBI Taxonomy" id="485602"/>
    <lineage>
        <taxon>Bacteria</taxon>
        <taxon>Bacillati</taxon>
        <taxon>Actinomycetota</taxon>
        <taxon>Actinomycetes</taxon>
        <taxon>Pseudonocardiales</taxon>
        <taxon>Pseudonocardiaceae</taxon>
    </lineage>
</organism>
<sequence>MSSRELVVLGTASQAPTRTRNQNGYLLRWDGLGVLFDPGEGTQRQMQHAGVSAHAIDHLCVTHFHGDHCLGVPGVVQRLSLDRVDKPVYAHYPASGAEYFRRLRYAAAFHEVATLVEQPVERNGPVATGPFGTLEARRLDHRIDSFGYRLVEPDGRRMLPEALARLDITGPDVGRLLHEGVLHRDDRSVALAEVSEHRPGQRFAFVMDTRLCEGVYALAEHADMLVIESTFLNQDAGLAADYGHLTAAQAARVAAESGVRCLVLTHFSARYPDPTRFHEEAAAVFDGPIVVAEDLTRVPVPPRRAGAGVGWRGARG</sequence>
<comment type="subunit">
    <text evidence="1 8">Homodimer.</text>
</comment>
<evidence type="ECO:0000256" key="7">
    <source>
        <dbReference type="ARBA" id="ARBA00022833"/>
    </source>
</evidence>
<evidence type="ECO:0000313" key="10">
    <source>
        <dbReference type="Proteomes" id="UP000185696"/>
    </source>
</evidence>
<comment type="catalytic activity">
    <reaction evidence="8">
        <text>Endonucleolytic cleavage of RNA, removing extra 3' nucleotides from tRNA precursor, generating 3' termini of tRNAs. A 3'-hydroxy group is left at the tRNA terminus and a 5'-phosphoryl group is left at the trailer molecule.</text>
        <dbReference type="EC" id="3.1.26.11"/>
    </reaction>
</comment>
<keyword evidence="2 8" id="KW-0819">tRNA processing</keyword>
<feature type="binding site" evidence="8">
    <location>
        <position position="208"/>
    </location>
    <ligand>
        <name>Zn(2+)</name>
        <dbReference type="ChEBI" id="CHEBI:29105"/>
        <label>1</label>
        <note>catalytic</note>
    </ligand>
</feature>
<dbReference type="EC" id="3.1.26.11" evidence="8"/>
<feature type="binding site" evidence="8">
    <location>
        <position position="63"/>
    </location>
    <ligand>
        <name>Zn(2+)</name>
        <dbReference type="ChEBI" id="CHEBI:29105"/>
        <label>1</label>
        <note>catalytic</note>
    </ligand>
</feature>
<dbReference type="Pfam" id="PF23023">
    <property type="entry name" value="Anti-Pycsar_Apyc1"/>
    <property type="match status" value="1"/>
</dbReference>
<comment type="caution">
    <text evidence="9">The sequence shown here is derived from an EMBL/GenBank/DDBJ whole genome shotgun (WGS) entry which is preliminary data.</text>
</comment>
<evidence type="ECO:0000313" key="9">
    <source>
        <dbReference type="EMBL" id="OLF14012.1"/>
    </source>
</evidence>
<dbReference type="GO" id="GO:0008270">
    <property type="term" value="F:zinc ion binding"/>
    <property type="evidence" value="ECO:0007669"/>
    <property type="project" value="UniProtKB-UniRule"/>
</dbReference>
<gene>
    <name evidence="8" type="primary">rnz</name>
    <name evidence="9" type="ORF">BLA60_02200</name>
</gene>
<proteinExistence type="inferred from homology"/>
<dbReference type="Gene3D" id="3.60.15.10">
    <property type="entry name" value="Ribonuclease Z/Hydroxyacylglutathione hydrolase-like"/>
    <property type="match status" value="1"/>
</dbReference>
<dbReference type="SUPFAM" id="SSF56281">
    <property type="entry name" value="Metallo-hydrolase/oxidoreductase"/>
    <property type="match status" value="1"/>
</dbReference>
<comment type="cofactor">
    <cofactor evidence="8">
        <name>Zn(2+)</name>
        <dbReference type="ChEBI" id="CHEBI:29105"/>
    </cofactor>
    <text evidence="8">Binds 2 Zn(2+) ions.</text>
</comment>
<keyword evidence="6 8" id="KW-0378">Hydrolase</keyword>
<accession>A0A7Z0WSN9</accession>
<dbReference type="EMBL" id="MSIF01000001">
    <property type="protein sequence ID" value="OLF14012.1"/>
    <property type="molecule type" value="Genomic_DNA"/>
</dbReference>
<dbReference type="InterPro" id="IPR036866">
    <property type="entry name" value="RibonucZ/Hydroxyglut_hydro"/>
</dbReference>
<keyword evidence="5 8" id="KW-0255">Endonuclease</keyword>
<dbReference type="InterPro" id="IPR013471">
    <property type="entry name" value="RNase_Z/BN"/>
</dbReference>
<comment type="similarity">
    <text evidence="8">Belongs to the RNase Z family.</text>
</comment>
<keyword evidence="10" id="KW-1185">Reference proteome</keyword>
<dbReference type="PANTHER" id="PTHR46018">
    <property type="entry name" value="ZINC PHOSPHODIESTERASE ELAC PROTEIN 1"/>
    <property type="match status" value="1"/>
</dbReference>
<feature type="binding site" evidence="8">
    <location>
        <position position="67"/>
    </location>
    <ligand>
        <name>Zn(2+)</name>
        <dbReference type="ChEBI" id="CHEBI:29105"/>
        <label>2</label>
        <note>catalytic</note>
    </ligand>
</feature>
<keyword evidence="4 8" id="KW-0479">Metal-binding</keyword>
<evidence type="ECO:0000256" key="1">
    <source>
        <dbReference type="ARBA" id="ARBA00011738"/>
    </source>
</evidence>
<feature type="binding site" evidence="8">
    <location>
        <position position="141"/>
    </location>
    <ligand>
        <name>Zn(2+)</name>
        <dbReference type="ChEBI" id="CHEBI:29105"/>
        <label>1</label>
        <note>catalytic</note>
    </ligand>
</feature>
<dbReference type="AlphaFoldDB" id="A0A7Z0WSN9"/>
<reference evidence="9 10" key="1">
    <citation type="submission" date="2016-12" db="EMBL/GenBank/DDBJ databases">
        <title>The draft genome sequence of Actinophytocola xinjiangensis.</title>
        <authorList>
            <person name="Wang W."/>
            <person name="Yuan L."/>
        </authorList>
    </citation>
    <scope>NUCLEOTIDE SEQUENCE [LARGE SCALE GENOMIC DNA]</scope>
    <source>
        <strain evidence="9 10">CGMCC 4.4663</strain>
    </source>
</reference>
<dbReference type="OrthoDB" id="9800940at2"/>
<keyword evidence="3 8" id="KW-0540">Nuclease</keyword>
<feature type="binding site" evidence="8">
    <location>
        <position position="266"/>
    </location>
    <ligand>
        <name>Zn(2+)</name>
        <dbReference type="ChEBI" id="CHEBI:29105"/>
        <label>2</label>
        <note>catalytic</note>
    </ligand>
</feature>
<evidence type="ECO:0000256" key="2">
    <source>
        <dbReference type="ARBA" id="ARBA00022694"/>
    </source>
</evidence>
<feature type="active site" description="Proton acceptor" evidence="8">
    <location>
        <position position="67"/>
    </location>
</feature>
<dbReference type="PANTHER" id="PTHR46018:SF2">
    <property type="entry name" value="ZINC PHOSPHODIESTERASE ELAC PROTEIN 1"/>
    <property type="match status" value="1"/>
</dbReference>
<keyword evidence="7 8" id="KW-0862">Zinc</keyword>
<dbReference type="HAMAP" id="MF_01818">
    <property type="entry name" value="RNase_Z_BN"/>
    <property type="match status" value="1"/>
</dbReference>
<evidence type="ECO:0000256" key="5">
    <source>
        <dbReference type="ARBA" id="ARBA00022759"/>
    </source>
</evidence>
<protein>
    <recommendedName>
        <fullName evidence="8">Ribonuclease Z</fullName>
        <shortName evidence="8">RNase Z</shortName>
        <ecNumber evidence="8">3.1.26.11</ecNumber>
    </recommendedName>
    <alternativeName>
        <fullName evidence="8">tRNA 3 endonuclease</fullName>
    </alternativeName>
    <alternativeName>
        <fullName evidence="8">tRNase Z</fullName>
    </alternativeName>
</protein>
<dbReference type="Proteomes" id="UP000185696">
    <property type="component" value="Unassembled WGS sequence"/>
</dbReference>
<evidence type="ECO:0000256" key="4">
    <source>
        <dbReference type="ARBA" id="ARBA00022723"/>
    </source>
</evidence>
<comment type="function">
    <text evidence="8">Zinc phosphodiesterase, which displays some tRNA 3'-processing endonuclease activity. Probably involved in tRNA maturation, by removing a 3'-trailer from precursor tRNA.</text>
</comment>
<feature type="binding site" evidence="8">
    <location>
        <position position="65"/>
    </location>
    <ligand>
        <name>Zn(2+)</name>
        <dbReference type="ChEBI" id="CHEBI:29105"/>
        <label>1</label>
        <note>catalytic</note>
    </ligand>
</feature>
<feature type="binding site" evidence="8">
    <location>
        <position position="68"/>
    </location>
    <ligand>
        <name>Zn(2+)</name>
        <dbReference type="ChEBI" id="CHEBI:29105"/>
        <label>2</label>
        <note>catalytic</note>
    </ligand>
</feature>